<dbReference type="Proteomes" id="UP001062846">
    <property type="component" value="Chromosome 1"/>
</dbReference>
<comment type="caution">
    <text evidence="1">The sequence shown here is derived from an EMBL/GenBank/DDBJ whole genome shotgun (WGS) entry which is preliminary data.</text>
</comment>
<dbReference type="EMBL" id="CM046388">
    <property type="protein sequence ID" value="KAI8573401.1"/>
    <property type="molecule type" value="Genomic_DNA"/>
</dbReference>
<reference evidence="1" key="1">
    <citation type="submission" date="2022-02" db="EMBL/GenBank/DDBJ databases">
        <title>Plant Genome Project.</title>
        <authorList>
            <person name="Zhang R.-G."/>
        </authorList>
    </citation>
    <scope>NUCLEOTIDE SEQUENCE</scope>
    <source>
        <strain evidence="1">AT1</strain>
    </source>
</reference>
<proteinExistence type="predicted"/>
<keyword evidence="2" id="KW-1185">Reference proteome</keyword>
<protein>
    <submittedName>
        <fullName evidence="1">Uncharacterized protein</fullName>
    </submittedName>
</protein>
<name>A0ACC0Q6D2_RHOML</name>
<accession>A0ACC0Q6D2</accession>
<sequence length="71" mass="7556">MARYDGALGGVLRKGGCEGAVFDQFGGVLGGFEHQSFALFSCVTSKVRFAVVGEERCLPLVSDHELHLAVI</sequence>
<evidence type="ECO:0000313" key="2">
    <source>
        <dbReference type="Proteomes" id="UP001062846"/>
    </source>
</evidence>
<evidence type="ECO:0000313" key="1">
    <source>
        <dbReference type="EMBL" id="KAI8573401.1"/>
    </source>
</evidence>
<organism evidence="1 2">
    <name type="scientific">Rhododendron molle</name>
    <name type="common">Chinese azalea</name>
    <name type="synonym">Azalea mollis</name>
    <dbReference type="NCBI Taxonomy" id="49168"/>
    <lineage>
        <taxon>Eukaryota</taxon>
        <taxon>Viridiplantae</taxon>
        <taxon>Streptophyta</taxon>
        <taxon>Embryophyta</taxon>
        <taxon>Tracheophyta</taxon>
        <taxon>Spermatophyta</taxon>
        <taxon>Magnoliopsida</taxon>
        <taxon>eudicotyledons</taxon>
        <taxon>Gunneridae</taxon>
        <taxon>Pentapetalae</taxon>
        <taxon>asterids</taxon>
        <taxon>Ericales</taxon>
        <taxon>Ericaceae</taxon>
        <taxon>Ericoideae</taxon>
        <taxon>Rhodoreae</taxon>
        <taxon>Rhododendron</taxon>
    </lineage>
</organism>
<gene>
    <name evidence="1" type="ORF">RHMOL_Rhmol01G0274500</name>
</gene>